<dbReference type="Proteomes" id="UP000001734">
    <property type="component" value="Chromosome"/>
</dbReference>
<organism evidence="1 2">
    <name type="scientific">Klebsiella variicola (strain 342)</name>
    <name type="common">Klebsiella pneumoniae</name>
    <dbReference type="NCBI Taxonomy" id="507522"/>
    <lineage>
        <taxon>Bacteria</taxon>
        <taxon>Pseudomonadati</taxon>
        <taxon>Pseudomonadota</taxon>
        <taxon>Gammaproteobacteria</taxon>
        <taxon>Enterobacterales</taxon>
        <taxon>Enterobacteriaceae</taxon>
        <taxon>Klebsiella/Raoultella group</taxon>
        <taxon>Klebsiella</taxon>
        <taxon>Klebsiella pneumoniae complex</taxon>
    </lineage>
</organism>
<name>B5XPL6_KLEV3</name>
<sequence length="303" mass="35054">MMRNLNFRSATDFEDFCCWWMREIVSKSVGRDVNFACFGSSGQAQGGVDIISWPINTLPVVAQCKWYSRPFTLENLEVELKKTDNYPNPIQHYFLLTTASPHTSIQNAMPDGYLTHTRKDGTSFRVHIRYWSQLENINFLPLLARQRYFPEVQFTSVIQPNPNAMGEQFAHLKQLLEQKLPVAHLDWLEKWDFSSGYMNSTDFDPLDELVYDYHLVKSSFDRSDNVFLDTPLRLKMYQCLPAGNGFFQALVAFRDSVSSHVIGDSINGKQSLSVLDLPNRHTITRQWISNAEYLAKKYRDIAL</sequence>
<protein>
    <recommendedName>
        <fullName evidence="3">Restriction endonuclease</fullName>
    </recommendedName>
</protein>
<evidence type="ECO:0008006" key="3">
    <source>
        <dbReference type="Google" id="ProtNLM"/>
    </source>
</evidence>
<reference evidence="1 2" key="1">
    <citation type="journal article" date="2008" name="PLoS Genet.">
        <title>Complete genome sequence of the N2-fixing broad host range endophyte Klebsiella pneumoniae 342 and virulence predictions verified in mice.</title>
        <authorList>
            <person name="Fouts D.E."/>
            <person name="Tyler H.L."/>
            <person name="DeBoy R.T."/>
            <person name="Daugherty S."/>
            <person name="Ren Q."/>
            <person name="Badger J.H."/>
            <person name="Durkin A.S."/>
            <person name="Huot H."/>
            <person name="Shrivastava S."/>
            <person name="Kothari S."/>
            <person name="Dodson R.J."/>
            <person name="Mohamoud Y."/>
            <person name="Khouri H."/>
            <person name="Roesch L.F."/>
            <person name="Krogfelt K.A."/>
            <person name="Struve C."/>
            <person name="Triplett E.W."/>
            <person name="Methe B.A."/>
        </authorList>
    </citation>
    <scope>NUCLEOTIDE SEQUENCE [LARGE SCALE GENOMIC DNA]</scope>
    <source>
        <strain evidence="1 2">342</strain>
    </source>
</reference>
<dbReference type="KEGG" id="kpe:KPK_1762"/>
<evidence type="ECO:0000313" key="2">
    <source>
        <dbReference type="Proteomes" id="UP000001734"/>
    </source>
</evidence>
<dbReference type="HOGENOM" id="CLU_905768_0_0_6"/>
<evidence type="ECO:0000313" key="1">
    <source>
        <dbReference type="EMBL" id="ACI06951.1"/>
    </source>
</evidence>
<dbReference type="BioCyc" id="KPNE507522:GI0B-1758-MONOMER"/>
<dbReference type="AlphaFoldDB" id="B5XPL6"/>
<accession>B5XPL6</accession>
<gene>
    <name evidence="1" type="ordered locus">KPK_1762</name>
</gene>
<proteinExistence type="predicted"/>
<dbReference type="EMBL" id="CP000964">
    <property type="protein sequence ID" value="ACI06951.1"/>
    <property type="molecule type" value="Genomic_DNA"/>
</dbReference>